<accession>A0A1X0RBI5</accession>
<dbReference type="GO" id="GO:0043565">
    <property type="term" value="F:sequence-specific DNA binding"/>
    <property type="evidence" value="ECO:0007669"/>
    <property type="project" value="InterPro"/>
</dbReference>
<dbReference type="PANTHER" id="PTHR10015:SF427">
    <property type="entry name" value="HEAT SHOCK FACTOR PROTEIN"/>
    <property type="match status" value="1"/>
</dbReference>
<reference evidence="10" key="1">
    <citation type="journal article" date="2016" name="Proc. Natl. Acad. Sci. U.S.A.">
        <title>Lipid metabolic changes in an early divergent fungus govern the establishment of a mutualistic symbiosis with endobacteria.</title>
        <authorList>
            <person name="Lastovetsky O.A."/>
            <person name="Gaspar M.L."/>
            <person name="Mondo S.J."/>
            <person name="LaButti K.M."/>
            <person name="Sandor L."/>
            <person name="Grigoriev I.V."/>
            <person name="Henry S.A."/>
            <person name="Pawlowska T.E."/>
        </authorList>
    </citation>
    <scope>NUCLEOTIDE SEQUENCE [LARGE SCALE GENOMIC DNA]</scope>
    <source>
        <strain evidence="10">ATCC 52814</strain>
    </source>
</reference>
<feature type="compositionally biased region" description="Low complexity" evidence="8">
    <location>
        <begin position="254"/>
        <end position="267"/>
    </location>
</feature>
<dbReference type="SMART" id="SM00415">
    <property type="entry name" value="HSF"/>
    <property type="match status" value="1"/>
</dbReference>
<keyword evidence="6" id="KW-0539">Nucleus</keyword>
<dbReference type="Proteomes" id="UP000242414">
    <property type="component" value="Unassembled WGS sequence"/>
</dbReference>
<evidence type="ECO:0000256" key="3">
    <source>
        <dbReference type="ARBA" id="ARBA00023015"/>
    </source>
</evidence>
<evidence type="ECO:0000313" key="10">
    <source>
        <dbReference type="EMBL" id="ORE09403.1"/>
    </source>
</evidence>
<dbReference type="EMBL" id="KV921876">
    <property type="protein sequence ID" value="ORE09403.1"/>
    <property type="molecule type" value="Genomic_DNA"/>
</dbReference>
<keyword evidence="5" id="KW-0804">Transcription</keyword>
<protein>
    <submittedName>
        <fullName evidence="10">Winged helix DNA-binding domain-containing protein</fullName>
    </submittedName>
</protein>
<dbReference type="InterPro" id="IPR036388">
    <property type="entry name" value="WH-like_DNA-bd_sf"/>
</dbReference>
<dbReference type="GO" id="GO:0003700">
    <property type="term" value="F:DNA-binding transcription factor activity"/>
    <property type="evidence" value="ECO:0007669"/>
    <property type="project" value="InterPro"/>
</dbReference>
<evidence type="ECO:0000259" key="9">
    <source>
        <dbReference type="SMART" id="SM00415"/>
    </source>
</evidence>
<feature type="compositionally biased region" description="Polar residues" evidence="8">
    <location>
        <begin position="244"/>
        <end position="253"/>
    </location>
</feature>
<evidence type="ECO:0000256" key="2">
    <source>
        <dbReference type="ARBA" id="ARBA00006403"/>
    </source>
</evidence>
<keyword evidence="3" id="KW-0805">Transcription regulation</keyword>
<feature type="region of interest" description="Disordered" evidence="8">
    <location>
        <begin position="227"/>
        <end position="267"/>
    </location>
</feature>
<evidence type="ECO:0000256" key="7">
    <source>
        <dbReference type="RuleBase" id="RU004020"/>
    </source>
</evidence>
<dbReference type="PRINTS" id="PR00056">
    <property type="entry name" value="HSFDOMAIN"/>
</dbReference>
<evidence type="ECO:0000256" key="5">
    <source>
        <dbReference type="ARBA" id="ARBA00023163"/>
    </source>
</evidence>
<dbReference type="VEuPathDB" id="FungiDB:BCV72DRAFT_64140"/>
<keyword evidence="4 10" id="KW-0238">DNA-binding</keyword>
<dbReference type="InterPro" id="IPR000232">
    <property type="entry name" value="HSF_DNA-bd"/>
</dbReference>
<proteinExistence type="inferred from homology"/>
<sequence length="279" mass="31906">MDQSLESSSTAATSPARTQAVFVNKLYKMLEDTSIQHLISWSKKGDQFNVPNPTTFSRTVLPQYFKHSNWQSFVRQLNMYGFHKVNDMIHANSSHQTWEFKHPHFKRGAIEDLQYIKRKNNNQNNITKARMIPDLQKDDCSVYSHLIHVEDRLTHAVRTYQMLQDEVIMLKTLLSKQHGTMIEFTQLFSDVVQDRNMTDAKRELILDKLHQLQIVLNTTIDYVDNGSASSSSSNTISPITTCSHSSDSNHLNTNGSRSSSINSINSNSGKYMDIKKGGY</sequence>
<organism evidence="10">
    <name type="scientific">Rhizopus microsporus var. microsporus</name>
    <dbReference type="NCBI Taxonomy" id="86635"/>
    <lineage>
        <taxon>Eukaryota</taxon>
        <taxon>Fungi</taxon>
        <taxon>Fungi incertae sedis</taxon>
        <taxon>Mucoromycota</taxon>
        <taxon>Mucoromycotina</taxon>
        <taxon>Mucoromycetes</taxon>
        <taxon>Mucorales</taxon>
        <taxon>Mucorineae</taxon>
        <taxon>Rhizopodaceae</taxon>
        <taxon>Rhizopus</taxon>
    </lineage>
</organism>
<dbReference type="InterPro" id="IPR036390">
    <property type="entry name" value="WH_DNA-bd_sf"/>
</dbReference>
<dbReference type="AlphaFoldDB" id="A0A1X0RBI5"/>
<dbReference type="PANTHER" id="PTHR10015">
    <property type="entry name" value="HEAT SHOCK TRANSCRIPTION FACTOR"/>
    <property type="match status" value="1"/>
</dbReference>
<feature type="domain" description="HSF-type DNA-binding" evidence="9">
    <location>
        <begin position="18"/>
        <end position="119"/>
    </location>
</feature>
<name>A0A1X0RBI5_RHIZD</name>
<dbReference type="Pfam" id="PF00447">
    <property type="entry name" value="HSF_DNA-bind"/>
    <property type="match status" value="1"/>
</dbReference>
<dbReference type="SUPFAM" id="SSF46785">
    <property type="entry name" value="Winged helix' DNA-binding domain"/>
    <property type="match status" value="1"/>
</dbReference>
<feature type="compositionally biased region" description="Low complexity" evidence="8">
    <location>
        <begin position="227"/>
        <end position="243"/>
    </location>
</feature>
<dbReference type="FunFam" id="1.10.10.10:FF:000027">
    <property type="entry name" value="Heat shock transcription factor 1"/>
    <property type="match status" value="1"/>
</dbReference>
<comment type="subcellular location">
    <subcellularLocation>
        <location evidence="1">Nucleus</location>
    </subcellularLocation>
</comment>
<comment type="similarity">
    <text evidence="2 7">Belongs to the HSF family.</text>
</comment>
<evidence type="ECO:0000256" key="4">
    <source>
        <dbReference type="ARBA" id="ARBA00023125"/>
    </source>
</evidence>
<dbReference type="Gene3D" id="1.10.10.10">
    <property type="entry name" value="Winged helix-like DNA-binding domain superfamily/Winged helix DNA-binding domain"/>
    <property type="match status" value="1"/>
</dbReference>
<evidence type="ECO:0000256" key="6">
    <source>
        <dbReference type="ARBA" id="ARBA00023242"/>
    </source>
</evidence>
<gene>
    <name evidence="10" type="ORF">BCV72DRAFT_64140</name>
</gene>
<dbReference type="OrthoDB" id="60033at2759"/>
<evidence type="ECO:0000256" key="1">
    <source>
        <dbReference type="ARBA" id="ARBA00004123"/>
    </source>
</evidence>
<dbReference type="GO" id="GO:0005634">
    <property type="term" value="C:nucleus"/>
    <property type="evidence" value="ECO:0007669"/>
    <property type="project" value="UniProtKB-SubCell"/>
</dbReference>
<evidence type="ECO:0000256" key="8">
    <source>
        <dbReference type="SAM" id="MobiDB-lite"/>
    </source>
</evidence>